<evidence type="ECO:0000256" key="7">
    <source>
        <dbReference type="ARBA" id="ARBA00022989"/>
    </source>
</evidence>
<keyword evidence="6" id="KW-0999">Mitochondrion inner membrane</keyword>
<evidence type="ECO:0008006" key="16">
    <source>
        <dbReference type="Google" id="ProtNLM"/>
    </source>
</evidence>
<feature type="transmembrane region" description="Helical" evidence="13">
    <location>
        <begin position="260"/>
        <end position="282"/>
    </location>
</feature>
<evidence type="ECO:0000256" key="2">
    <source>
        <dbReference type="ARBA" id="ARBA00006375"/>
    </source>
</evidence>
<dbReference type="RefSeq" id="XP_016606859.1">
    <property type="nucleotide sequence ID" value="XM_016754005.1"/>
</dbReference>
<feature type="repeat" description="Solcar" evidence="10">
    <location>
        <begin position="186"/>
        <end position="288"/>
    </location>
</feature>
<accession>A0A0L0HCZ6</accession>
<dbReference type="InterPro" id="IPR002067">
    <property type="entry name" value="MCP"/>
</dbReference>
<dbReference type="STRING" id="645134.A0A0L0HCZ6"/>
<feature type="repeat" description="Solcar" evidence="10">
    <location>
        <begin position="310"/>
        <end position="400"/>
    </location>
</feature>
<evidence type="ECO:0000256" key="11">
    <source>
        <dbReference type="RuleBase" id="RU000488"/>
    </source>
</evidence>
<reference evidence="14 15" key="1">
    <citation type="submission" date="2009-08" db="EMBL/GenBank/DDBJ databases">
        <title>The Genome Sequence of Spizellomyces punctatus strain DAOM BR117.</title>
        <authorList>
            <consortium name="The Broad Institute Genome Sequencing Platform"/>
            <person name="Russ C."/>
            <person name="Cuomo C."/>
            <person name="Shea T."/>
            <person name="Young S.K."/>
            <person name="Zeng Q."/>
            <person name="Koehrsen M."/>
            <person name="Haas B."/>
            <person name="Borodovsky M."/>
            <person name="Guigo R."/>
            <person name="Alvarado L."/>
            <person name="Berlin A."/>
            <person name="Bochicchio J."/>
            <person name="Borenstein D."/>
            <person name="Chapman S."/>
            <person name="Chen Z."/>
            <person name="Engels R."/>
            <person name="Freedman E."/>
            <person name="Gellesch M."/>
            <person name="Goldberg J."/>
            <person name="Griggs A."/>
            <person name="Gujja S."/>
            <person name="Heiman D."/>
            <person name="Hepburn T."/>
            <person name="Howarth C."/>
            <person name="Jen D."/>
            <person name="Larson L."/>
            <person name="Lewis B."/>
            <person name="Mehta T."/>
            <person name="Park D."/>
            <person name="Pearson M."/>
            <person name="Roberts A."/>
            <person name="Saif S."/>
            <person name="Shenoy N."/>
            <person name="Sisk P."/>
            <person name="Stolte C."/>
            <person name="Sykes S."/>
            <person name="Thomson T."/>
            <person name="Walk T."/>
            <person name="White J."/>
            <person name="Yandava C."/>
            <person name="Burger G."/>
            <person name="Gray M.W."/>
            <person name="Holland P.W.H."/>
            <person name="King N."/>
            <person name="Lang F.B.F."/>
            <person name="Roger A.J."/>
            <person name="Ruiz-Trillo I."/>
            <person name="Lander E."/>
            <person name="Nusbaum C."/>
        </authorList>
    </citation>
    <scope>NUCLEOTIDE SEQUENCE [LARGE SCALE GENOMIC DNA]</scope>
    <source>
        <strain evidence="14 15">DAOM BR117</strain>
    </source>
</reference>
<feature type="repeat" description="Solcar" evidence="10">
    <location>
        <begin position="87"/>
        <end position="178"/>
    </location>
</feature>
<dbReference type="OrthoDB" id="270584at2759"/>
<dbReference type="PANTHER" id="PTHR24089">
    <property type="entry name" value="SOLUTE CARRIER FAMILY 25"/>
    <property type="match status" value="1"/>
</dbReference>
<dbReference type="AlphaFoldDB" id="A0A0L0HCZ6"/>
<feature type="region of interest" description="Disordered" evidence="12">
    <location>
        <begin position="26"/>
        <end position="67"/>
    </location>
</feature>
<dbReference type="FunCoup" id="A0A0L0HCZ6">
    <property type="interactions" value="105"/>
</dbReference>
<dbReference type="Proteomes" id="UP000053201">
    <property type="component" value="Unassembled WGS sequence"/>
</dbReference>
<comment type="similarity">
    <text evidence="2 11">Belongs to the mitochondrial carrier (TC 2.A.29) family.</text>
</comment>
<evidence type="ECO:0000256" key="1">
    <source>
        <dbReference type="ARBA" id="ARBA00004448"/>
    </source>
</evidence>
<organism evidence="14 15">
    <name type="scientific">Spizellomyces punctatus (strain DAOM BR117)</name>
    <dbReference type="NCBI Taxonomy" id="645134"/>
    <lineage>
        <taxon>Eukaryota</taxon>
        <taxon>Fungi</taxon>
        <taxon>Fungi incertae sedis</taxon>
        <taxon>Chytridiomycota</taxon>
        <taxon>Chytridiomycota incertae sedis</taxon>
        <taxon>Chytridiomycetes</taxon>
        <taxon>Spizellomycetales</taxon>
        <taxon>Spizellomycetaceae</taxon>
        <taxon>Spizellomyces</taxon>
    </lineage>
</organism>
<proteinExistence type="inferred from homology"/>
<protein>
    <recommendedName>
        <fullName evidence="16">Mitochondrial carrier protein</fullName>
    </recommendedName>
</protein>
<keyword evidence="7 13" id="KW-1133">Transmembrane helix</keyword>
<feature type="compositionally biased region" description="Low complexity" evidence="12">
    <location>
        <begin position="39"/>
        <end position="62"/>
    </location>
</feature>
<feature type="transmembrane region" description="Helical" evidence="13">
    <location>
        <begin position="372"/>
        <end position="394"/>
    </location>
</feature>
<dbReference type="Pfam" id="PF00153">
    <property type="entry name" value="Mito_carr"/>
    <property type="match status" value="3"/>
</dbReference>
<dbReference type="PRINTS" id="PR00928">
    <property type="entry name" value="GRAVESDC"/>
</dbReference>
<dbReference type="InterPro" id="IPR018108">
    <property type="entry name" value="MCP_transmembrane"/>
</dbReference>
<dbReference type="InterPro" id="IPR023395">
    <property type="entry name" value="MCP_dom_sf"/>
</dbReference>
<dbReference type="GeneID" id="27689148"/>
<dbReference type="GO" id="GO:0005743">
    <property type="term" value="C:mitochondrial inner membrane"/>
    <property type="evidence" value="ECO:0007669"/>
    <property type="project" value="UniProtKB-SubCell"/>
</dbReference>
<gene>
    <name evidence="14" type="ORF">SPPG_05796</name>
</gene>
<keyword evidence="3 11" id="KW-0813">Transport</keyword>
<dbReference type="PROSITE" id="PS50920">
    <property type="entry name" value="SOLCAR"/>
    <property type="match status" value="3"/>
</dbReference>
<evidence type="ECO:0000256" key="10">
    <source>
        <dbReference type="PROSITE-ProRule" id="PRU00282"/>
    </source>
</evidence>
<evidence type="ECO:0000256" key="6">
    <source>
        <dbReference type="ARBA" id="ARBA00022792"/>
    </source>
</evidence>
<dbReference type="EMBL" id="KQ257459">
    <property type="protein sequence ID" value="KNC98819.1"/>
    <property type="molecule type" value="Genomic_DNA"/>
</dbReference>
<evidence type="ECO:0000256" key="9">
    <source>
        <dbReference type="ARBA" id="ARBA00023136"/>
    </source>
</evidence>
<evidence type="ECO:0000313" key="14">
    <source>
        <dbReference type="EMBL" id="KNC98819.1"/>
    </source>
</evidence>
<comment type="subcellular location">
    <subcellularLocation>
        <location evidence="1">Mitochondrion inner membrane</location>
        <topology evidence="1">Multi-pass membrane protein</topology>
    </subcellularLocation>
</comment>
<dbReference type="eggNOG" id="KOG0752">
    <property type="taxonomic scope" value="Eukaryota"/>
</dbReference>
<dbReference type="OMA" id="VYERMKW"/>
<keyword evidence="5" id="KW-0677">Repeat</keyword>
<keyword evidence="9 10" id="KW-0472">Membrane</keyword>
<evidence type="ECO:0000256" key="3">
    <source>
        <dbReference type="ARBA" id="ARBA00022448"/>
    </source>
</evidence>
<feature type="compositionally biased region" description="Polar residues" evidence="12">
    <location>
        <begin position="26"/>
        <end position="37"/>
    </location>
</feature>
<dbReference type="InParanoid" id="A0A0L0HCZ6"/>
<evidence type="ECO:0000313" key="15">
    <source>
        <dbReference type="Proteomes" id="UP000053201"/>
    </source>
</evidence>
<evidence type="ECO:0000256" key="5">
    <source>
        <dbReference type="ARBA" id="ARBA00022737"/>
    </source>
</evidence>
<evidence type="ECO:0000256" key="8">
    <source>
        <dbReference type="ARBA" id="ARBA00023128"/>
    </source>
</evidence>
<dbReference type="InterPro" id="IPR002167">
    <property type="entry name" value="GDC-like"/>
</dbReference>
<keyword evidence="4 10" id="KW-0812">Transmembrane</keyword>
<evidence type="ECO:0000256" key="12">
    <source>
        <dbReference type="SAM" id="MobiDB-lite"/>
    </source>
</evidence>
<evidence type="ECO:0000256" key="13">
    <source>
        <dbReference type="SAM" id="Phobius"/>
    </source>
</evidence>
<dbReference type="SUPFAM" id="SSF103506">
    <property type="entry name" value="Mitochondrial carrier"/>
    <property type="match status" value="1"/>
</dbReference>
<evidence type="ECO:0000256" key="4">
    <source>
        <dbReference type="ARBA" id="ARBA00022692"/>
    </source>
</evidence>
<dbReference type="VEuPathDB" id="FungiDB:SPPG_05796"/>
<keyword evidence="15" id="KW-1185">Reference proteome</keyword>
<sequence>MLTKQPRPFLRAMQVLFTMTHEMANTPQASVHSSHQSIAPLTPLSPQTPTSASSSASSTSSAVGLETADATPTTAKIKPNYDRQSLEYIWRSLVAGGVAGCAAKTAVAPLDRVKILFQTNNPHFEKYSGTFFGVFRAASDIKRAYGVRGLFQGHSATLLRIFPYAAIKFMAYEQIKHRIMPTKESQSAFRNMIAGSLAGCTSVFFSYPLDLIRVRLAFEVRAHHHPIKLSDVVRMIYTEPSPFVHNPRPTLRPLVGVMNFYRGFMPTLYGIIPYAGVSFLVYERLKTFAKTTLGKYTLTSHPKYPNKAELTWWAYLTCGAVSGAIAQTSAYPFEVIRRNMQVAGVVRDGNELRRTTAQTALDIARRRGWRGFFVGLSIGYMKVMPMSAVSFFVYEWMKSWLGID</sequence>
<dbReference type="PRINTS" id="PR00926">
    <property type="entry name" value="MITOCARRIER"/>
</dbReference>
<name>A0A0L0HCZ6_SPIPD</name>
<keyword evidence="8" id="KW-0496">Mitochondrion</keyword>
<dbReference type="Gene3D" id="1.50.40.10">
    <property type="entry name" value="Mitochondrial carrier domain"/>
    <property type="match status" value="1"/>
</dbReference>
<dbReference type="GO" id="GO:0015228">
    <property type="term" value="F:coenzyme A transmembrane transporter activity"/>
    <property type="evidence" value="ECO:0007669"/>
    <property type="project" value="EnsemblFungi"/>
</dbReference>